<evidence type="ECO:0000259" key="4">
    <source>
        <dbReference type="Pfam" id="PF04677"/>
    </source>
</evidence>
<feature type="compositionally biased region" description="Basic and acidic residues" evidence="2">
    <location>
        <begin position="239"/>
        <end position="255"/>
    </location>
</feature>
<protein>
    <submittedName>
        <fullName evidence="5">CWF19L2 protein</fullName>
    </submittedName>
</protein>
<feature type="compositionally biased region" description="Basic and acidic residues" evidence="2">
    <location>
        <begin position="267"/>
        <end position="290"/>
    </location>
</feature>
<dbReference type="InterPro" id="IPR036265">
    <property type="entry name" value="HIT-like_sf"/>
</dbReference>
<feature type="domain" description="Cwf19-like C-terminal" evidence="4">
    <location>
        <begin position="516"/>
        <end position="639"/>
    </location>
</feature>
<dbReference type="EMBL" id="GBYB01008545">
    <property type="protein sequence ID" value="JAG78312.1"/>
    <property type="molecule type" value="Transcribed_RNA"/>
</dbReference>
<feature type="region of interest" description="Disordered" evidence="2">
    <location>
        <begin position="133"/>
        <end position="186"/>
    </location>
</feature>
<proteinExistence type="inferred from homology"/>
<feature type="region of interest" description="Disordered" evidence="2">
    <location>
        <begin position="55"/>
        <end position="118"/>
    </location>
</feature>
<dbReference type="SUPFAM" id="SSF54197">
    <property type="entry name" value="HIT-like"/>
    <property type="match status" value="1"/>
</dbReference>
<evidence type="ECO:0000313" key="5">
    <source>
        <dbReference type="EMBL" id="JAG78312.1"/>
    </source>
</evidence>
<feature type="compositionally biased region" description="Basic residues" evidence="2">
    <location>
        <begin position="63"/>
        <end position="84"/>
    </location>
</feature>
<dbReference type="GO" id="GO:0071014">
    <property type="term" value="C:post-mRNA release spliceosomal complex"/>
    <property type="evidence" value="ECO:0007669"/>
    <property type="project" value="TreeGrafter"/>
</dbReference>
<dbReference type="InterPro" id="IPR006768">
    <property type="entry name" value="Cwf19-like_C_dom-1"/>
</dbReference>
<dbReference type="InterPro" id="IPR040194">
    <property type="entry name" value="Cwf19-like"/>
</dbReference>
<feature type="region of interest" description="Disordered" evidence="2">
    <location>
        <begin position="231"/>
        <end position="353"/>
    </location>
</feature>
<dbReference type="PANTHER" id="PTHR12072">
    <property type="entry name" value="CWF19, CELL CYCLE CONTROL PROTEIN"/>
    <property type="match status" value="1"/>
</dbReference>
<dbReference type="PANTHER" id="PTHR12072:SF5">
    <property type="entry name" value="CWF19-LIKE PROTEIN 2"/>
    <property type="match status" value="1"/>
</dbReference>
<dbReference type="GO" id="GO:0000398">
    <property type="term" value="P:mRNA splicing, via spliceosome"/>
    <property type="evidence" value="ECO:0007669"/>
    <property type="project" value="TreeGrafter"/>
</dbReference>
<comment type="similarity">
    <text evidence="1">Belongs to the CWF19 family.</text>
</comment>
<dbReference type="AlphaFoldDB" id="A0A0C9RK13"/>
<feature type="compositionally biased region" description="Low complexity" evidence="2">
    <location>
        <begin position="338"/>
        <end position="348"/>
    </location>
</feature>
<dbReference type="Pfam" id="PF04676">
    <property type="entry name" value="CwfJ_C_2"/>
    <property type="match status" value="1"/>
</dbReference>
<feature type="domain" description="Cwf19-like protein C-terminal" evidence="3">
    <location>
        <begin position="648"/>
        <end position="742"/>
    </location>
</feature>
<evidence type="ECO:0000256" key="2">
    <source>
        <dbReference type="SAM" id="MobiDB-lite"/>
    </source>
</evidence>
<name>A0A0C9RK13_9HYME</name>
<organism evidence="5">
    <name type="scientific">Fopius arisanus</name>
    <dbReference type="NCBI Taxonomy" id="64838"/>
    <lineage>
        <taxon>Eukaryota</taxon>
        <taxon>Metazoa</taxon>
        <taxon>Ecdysozoa</taxon>
        <taxon>Arthropoda</taxon>
        <taxon>Hexapoda</taxon>
        <taxon>Insecta</taxon>
        <taxon>Pterygota</taxon>
        <taxon>Neoptera</taxon>
        <taxon>Endopterygota</taxon>
        <taxon>Hymenoptera</taxon>
        <taxon>Apocrita</taxon>
        <taxon>Ichneumonoidea</taxon>
        <taxon>Braconidae</taxon>
        <taxon>Opiinae</taxon>
        <taxon>Fopius</taxon>
    </lineage>
</organism>
<evidence type="ECO:0000259" key="3">
    <source>
        <dbReference type="Pfam" id="PF04676"/>
    </source>
</evidence>
<feature type="compositionally biased region" description="Basic residues" evidence="2">
    <location>
        <begin position="256"/>
        <end position="266"/>
    </location>
</feature>
<gene>
    <name evidence="5" type="primary">CWF19L2</name>
    <name evidence="5" type="ORF">g.40779</name>
</gene>
<accession>A0A0C9RK13</accession>
<dbReference type="InterPro" id="IPR006767">
    <property type="entry name" value="Cwf19-like_C_dom-2"/>
</dbReference>
<evidence type="ECO:0000256" key="1">
    <source>
        <dbReference type="ARBA" id="ARBA00006795"/>
    </source>
</evidence>
<dbReference type="Pfam" id="PF04677">
    <property type="entry name" value="CwfJ_C_1"/>
    <property type="match status" value="1"/>
</dbReference>
<feature type="region of interest" description="Disordered" evidence="2">
    <location>
        <begin position="414"/>
        <end position="446"/>
    </location>
</feature>
<feature type="region of interest" description="Disordered" evidence="2">
    <location>
        <begin position="1"/>
        <end position="20"/>
    </location>
</feature>
<sequence>MSYIQFESSRVKEAQRQAIRDSRQKILTEAKEKHDKKLALAERARQRGDDKWILPSVEAKLSGKSKKKKKKDKKERKLKKKRRKSSSESSSDSSKEEGEEWIEKSSSSVTDPLSEPLERDEWMNLSGVFLCSSKEKKPKKQEDKQTCILDKPGQSTRELNLHWRDGGTGLPKNDNDSTLTSKTMNPEWLKKSLQRAKEQAAEENRSLEEIAEERWGSLDVIKSMIEKAEHNYKLAGVSRRHDTSSDSRTHGDSSKSRSRSKERKRHSSGDYKPLDNKRKLTFKRPGDDAGHSTVYSGRSKSSRNNWKKSEVNDEIEPQKSSLKSQSHKIESNEDDSSSEGSASEKFNSPQPVAVISEDELNKLGAKIVKAEIMGDMELAQELKEKLDKAREVKKFVTKPAESKEEDVILTITNSKGMSRPLEPRSRYEEPQSGRRKSKKMETHDKGERVRYFADDDKYSLQEMFQKEKGESSHKDDSMFVKMASKSMDMDELFEQRITKDESDAKQDLRDKMRAIKNHKKMEKSLENCKLCFDSKEMLKHLIVGMGTKVYLSLPSHLSLTPHHCIIAPIYHSPCQTQLDEDIYEELKAFKNSMIKMCAENKEYPVFFEVAMGLHKYPHMQLECVPMPEDIGAMAPMYFKKALLECEMEWSTNKKLVDLSKKDVKQSIPKGLPYFTVDFGDHGGFAHVIEDEKHFPRNFAQEIIGGMMDLDSSMWRKPRRENFESQRNKVIKFAEKWRKYDFTS</sequence>
<feature type="compositionally biased region" description="Basic and acidic residues" evidence="2">
    <location>
        <begin position="421"/>
        <end position="432"/>
    </location>
</feature>
<feature type="compositionally biased region" description="Basic and acidic residues" evidence="2">
    <location>
        <begin position="9"/>
        <end position="20"/>
    </location>
</feature>
<reference evidence="5" key="1">
    <citation type="submission" date="2015-01" db="EMBL/GenBank/DDBJ databases">
        <title>Transcriptome Assembly of Fopius arisanus.</title>
        <authorList>
            <person name="Geib S."/>
        </authorList>
    </citation>
    <scope>NUCLEOTIDE SEQUENCE</scope>
</reference>